<dbReference type="AlphaFoldDB" id="A0A3N7IWC0"/>
<protein>
    <recommendedName>
        <fullName evidence="11">Virulence sensor protein BvgS</fullName>
        <ecNumber evidence="3">2.7.13.3</ecNumber>
    </recommendedName>
</protein>
<comment type="catalytic activity">
    <reaction evidence="1">
        <text>ATP + protein L-histidine = ADP + protein N-phospho-L-histidine.</text>
        <dbReference type="EC" id="2.7.13.3"/>
    </reaction>
</comment>
<dbReference type="CDD" id="cd00130">
    <property type="entry name" value="PAS"/>
    <property type="match status" value="1"/>
</dbReference>
<feature type="domain" description="HAMP" evidence="17">
    <location>
        <begin position="235"/>
        <end position="288"/>
    </location>
</feature>
<dbReference type="Gene3D" id="1.10.287.130">
    <property type="match status" value="1"/>
</dbReference>
<dbReference type="SUPFAM" id="SSF52172">
    <property type="entry name" value="CheY-like"/>
    <property type="match status" value="1"/>
</dbReference>
<evidence type="ECO:0000256" key="7">
    <source>
        <dbReference type="ARBA" id="ARBA00022777"/>
    </source>
</evidence>
<dbReference type="PROSITE" id="PS50113">
    <property type="entry name" value="PAC"/>
    <property type="match status" value="1"/>
</dbReference>
<dbReference type="CDD" id="cd16922">
    <property type="entry name" value="HATPase_EvgS-ArcB-TorS-like"/>
    <property type="match status" value="1"/>
</dbReference>
<dbReference type="InterPro" id="IPR035965">
    <property type="entry name" value="PAS-like_dom_sf"/>
</dbReference>
<keyword evidence="13" id="KW-1133">Transmembrane helix</keyword>
<dbReference type="InterPro" id="IPR001789">
    <property type="entry name" value="Sig_transdc_resp-reg_receiver"/>
</dbReference>
<comment type="caution">
    <text evidence="18">The sequence shown here is derived from an EMBL/GenBank/DDBJ whole genome shotgun (WGS) entry which is preliminary data.</text>
</comment>
<evidence type="ECO:0000313" key="18">
    <source>
        <dbReference type="EMBL" id="RQP23072.1"/>
    </source>
</evidence>
<keyword evidence="19" id="KW-1185">Reference proteome</keyword>
<reference evidence="18 19" key="2">
    <citation type="submission" date="2018-12" db="EMBL/GenBank/DDBJ databases">
        <title>Rhizobacter gummiphilus sp. nov., a rubber-degrading bacterium isolated from the soil of a botanical garden in Japan.</title>
        <authorList>
            <person name="Shunsuke S.S."/>
        </authorList>
    </citation>
    <scope>NUCLEOTIDE SEQUENCE [LARGE SCALE GENOMIC DNA]</scope>
    <source>
        <strain evidence="18 19">S-16</strain>
    </source>
</reference>
<evidence type="ECO:0000256" key="3">
    <source>
        <dbReference type="ARBA" id="ARBA00012438"/>
    </source>
</evidence>
<accession>A0A3N7IWC0</accession>
<dbReference type="Gene3D" id="3.40.50.2300">
    <property type="match status" value="1"/>
</dbReference>
<dbReference type="SUPFAM" id="SSF55874">
    <property type="entry name" value="ATPase domain of HSP90 chaperone/DNA topoisomerase II/histidine kinase"/>
    <property type="match status" value="1"/>
</dbReference>
<evidence type="ECO:0000256" key="13">
    <source>
        <dbReference type="SAM" id="Phobius"/>
    </source>
</evidence>
<feature type="domain" description="Response regulatory" evidence="15">
    <location>
        <begin position="677"/>
        <end position="793"/>
    </location>
</feature>
<dbReference type="CDD" id="cd06225">
    <property type="entry name" value="HAMP"/>
    <property type="match status" value="1"/>
</dbReference>
<evidence type="ECO:0000256" key="5">
    <source>
        <dbReference type="ARBA" id="ARBA00022679"/>
    </source>
</evidence>
<keyword evidence="8" id="KW-0902">Two-component regulatory system</keyword>
<dbReference type="GO" id="GO:0016020">
    <property type="term" value="C:membrane"/>
    <property type="evidence" value="ECO:0007669"/>
    <property type="project" value="UniProtKB-SubCell"/>
</dbReference>
<evidence type="ECO:0000259" key="17">
    <source>
        <dbReference type="PROSITE" id="PS50885"/>
    </source>
</evidence>
<dbReference type="EMBL" id="QUSW01000005">
    <property type="protein sequence ID" value="RQP23072.1"/>
    <property type="molecule type" value="Genomic_DNA"/>
</dbReference>
<evidence type="ECO:0000259" key="15">
    <source>
        <dbReference type="PROSITE" id="PS50110"/>
    </source>
</evidence>
<keyword evidence="7" id="KW-0418">Kinase</keyword>
<dbReference type="SMART" id="SM00387">
    <property type="entry name" value="HATPase_c"/>
    <property type="match status" value="1"/>
</dbReference>
<evidence type="ECO:0000313" key="19">
    <source>
        <dbReference type="Proteomes" id="UP000267464"/>
    </source>
</evidence>
<feature type="domain" description="PAC" evidence="16">
    <location>
        <begin position="359"/>
        <end position="409"/>
    </location>
</feature>
<sequence length="813" mass="88021">MPFRLPARIFPTLHGGALTDRLMPHSLRAQLAVALTAMALLVVVGGATAFVALFATGQAARQFSQEQQERAQITQDLQQRTLQIELLAERMTSAESQSAARAAYARILEELDALDRLTARLAVSEDASVLDLHQASQLFRNSAHVLAQLRESAARSGTTDLATAAALNSYRNEMQAQALALAQATREQSDRLARAHLAAVARVVDAAQTSAYWVVAWLAFGLLAAGLVARIFIGRHVIGRLQEVSRSLLSADQAGDSPPQVPVHGDDEIGEMARAVERFLSDRRELASTRTLLEAEQQRLAAIIDNTADSIVVLQGGRVRQLNRAAERMVGVSNSEAADLPADEFLADFEGLHGGVPGIPRDAVVRRRDGSSIPVEVSLNPVSSGNGELLVLVIRDATLRKEAERHLIAARDAAESAREAQAIFLTNISHELRTPLNGILGFVQVLRRGDPLTERQAKGVKVIEESGQHLKLLIDDLLDLARLEKARGELSPSEIDLPPFMQAVCDIVRVKAEEKRLAFSYQPAPDLPPAIVADGKRLRQVLLNLLSNAVKFSDTGRVMLRAAAVPAAARPGTVRLRFEVEDQGIGMTEAQAARLFHPFAQVAEHQERREGGTGLGLAISQQLVRLMGGEIQVRSPPGQGCVFSFEIEVPLPQVPDHGQPQGQGSDTDDASVLRGARVLVVEDNIFNQDLMTTLLGDAGVEVSVAGDGRQAIEALERQRFDAVLMDCLMPVMDGYEATRALRQRPALQTLPVIALTANAMVGDRDKVLAAGMDDYVTKPVEVEELLATLARWLRARDADAADRPLVLDGSRGR</sequence>
<evidence type="ECO:0000256" key="6">
    <source>
        <dbReference type="ARBA" id="ARBA00022729"/>
    </source>
</evidence>
<dbReference type="PROSITE" id="PS50109">
    <property type="entry name" value="HIS_KIN"/>
    <property type="match status" value="1"/>
</dbReference>
<evidence type="ECO:0000259" key="16">
    <source>
        <dbReference type="PROSITE" id="PS50113"/>
    </source>
</evidence>
<organism evidence="18 19">
    <name type="scientific">Piscinibacter terrae</name>
    <dbReference type="NCBI Taxonomy" id="2496871"/>
    <lineage>
        <taxon>Bacteria</taxon>
        <taxon>Pseudomonadati</taxon>
        <taxon>Pseudomonadota</taxon>
        <taxon>Betaproteobacteria</taxon>
        <taxon>Burkholderiales</taxon>
        <taxon>Sphaerotilaceae</taxon>
        <taxon>Piscinibacter</taxon>
    </lineage>
</organism>
<keyword evidence="9" id="KW-0843">Virulence</keyword>
<dbReference type="GO" id="GO:0000155">
    <property type="term" value="F:phosphorelay sensor kinase activity"/>
    <property type="evidence" value="ECO:0007669"/>
    <property type="project" value="InterPro"/>
</dbReference>
<dbReference type="FunFam" id="3.30.565.10:FF:000010">
    <property type="entry name" value="Sensor histidine kinase RcsC"/>
    <property type="match status" value="1"/>
</dbReference>
<feature type="domain" description="Histidine kinase" evidence="14">
    <location>
        <begin position="427"/>
        <end position="651"/>
    </location>
</feature>
<evidence type="ECO:0000256" key="1">
    <source>
        <dbReference type="ARBA" id="ARBA00000085"/>
    </source>
</evidence>
<dbReference type="InterPro" id="IPR000014">
    <property type="entry name" value="PAS"/>
</dbReference>
<dbReference type="InterPro" id="IPR036890">
    <property type="entry name" value="HATPase_C_sf"/>
</dbReference>
<evidence type="ECO:0000256" key="10">
    <source>
        <dbReference type="ARBA" id="ARBA00058004"/>
    </source>
</evidence>
<dbReference type="Pfam" id="PF00512">
    <property type="entry name" value="HisKA"/>
    <property type="match status" value="1"/>
</dbReference>
<dbReference type="InterPro" id="IPR036097">
    <property type="entry name" value="HisK_dim/P_sf"/>
</dbReference>
<proteinExistence type="predicted"/>
<gene>
    <name evidence="18" type="ORF">DZC73_18275</name>
</gene>
<evidence type="ECO:0000256" key="4">
    <source>
        <dbReference type="ARBA" id="ARBA00022553"/>
    </source>
</evidence>
<dbReference type="PRINTS" id="PR00344">
    <property type="entry name" value="BCTRLSENSOR"/>
</dbReference>
<dbReference type="Pfam" id="PF00672">
    <property type="entry name" value="HAMP"/>
    <property type="match status" value="1"/>
</dbReference>
<evidence type="ECO:0000256" key="8">
    <source>
        <dbReference type="ARBA" id="ARBA00023012"/>
    </source>
</evidence>
<evidence type="ECO:0000256" key="12">
    <source>
        <dbReference type="PROSITE-ProRule" id="PRU00169"/>
    </source>
</evidence>
<dbReference type="PROSITE" id="PS50885">
    <property type="entry name" value="HAMP"/>
    <property type="match status" value="1"/>
</dbReference>
<dbReference type="InterPro" id="IPR011006">
    <property type="entry name" value="CheY-like_superfamily"/>
</dbReference>
<dbReference type="Pfam" id="PF02518">
    <property type="entry name" value="HATPase_c"/>
    <property type="match status" value="1"/>
</dbReference>
<dbReference type="Pfam" id="PF00072">
    <property type="entry name" value="Response_reg"/>
    <property type="match status" value="1"/>
</dbReference>
<dbReference type="Gene3D" id="3.30.565.10">
    <property type="entry name" value="Histidine kinase-like ATPase, C-terminal domain"/>
    <property type="match status" value="1"/>
</dbReference>
<feature type="transmembrane region" description="Helical" evidence="13">
    <location>
        <begin position="31"/>
        <end position="55"/>
    </location>
</feature>
<dbReference type="InterPro" id="IPR004358">
    <property type="entry name" value="Sig_transdc_His_kin-like_C"/>
</dbReference>
<dbReference type="NCBIfam" id="TIGR00229">
    <property type="entry name" value="sensory_box"/>
    <property type="match status" value="1"/>
</dbReference>
<dbReference type="InterPro" id="IPR005467">
    <property type="entry name" value="His_kinase_dom"/>
</dbReference>
<keyword evidence="13" id="KW-0472">Membrane</keyword>
<dbReference type="SMART" id="SM00304">
    <property type="entry name" value="HAMP"/>
    <property type="match status" value="1"/>
</dbReference>
<dbReference type="InterPro" id="IPR000700">
    <property type="entry name" value="PAS-assoc_C"/>
</dbReference>
<feature type="transmembrane region" description="Helical" evidence="13">
    <location>
        <begin position="211"/>
        <end position="233"/>
    </location>
</feature>
<dbReference type="PANTHER" id="PTHR43047:SF64">
    <property type="entry name" value="HISTIDINE KINASE CONTAINING CHEY-HOMOLOGOUS RECEIVER DOMAIN AND PAS DOMAIN-RELATED"/>
    <property type="match status" value="1"/>
</dbReference>
<keyword evidence="4 12" id="KW-0597">Phosphoprotein</keyword>
<dbReference type="SMART" id="SM00448">
    <property type="entry name" value="REC"/>
    <property type="match status" value="1"/>
</dbReference>
<dbReference type="PANTHER" id="PTHR43047">
    <property type="entry name" value="TWO-COMPONENT HISTIDINE PROTEIN KINASE"/>
    <property type="match status" value="1"/>
</dbReference>
<dbReference type="SUPFAM" id="SSF55785">
    <property type="entry name" value="PYP-like sensor domain (PAS domain)"/>
    <property type="match status" value="1"/>
</dbReference>
<evidence type="ECO:0000256" key="2">
    <source>
        <dbReference type="ARBA" id="ARBA00004370"/>
    </source>
</evidence>
<comment type="function">
    <text evidence="10">Member of the two-component regulatory system BvgS/BvgA. Phosphorylates BvgA via a four-step phosphorelay in response to environmental signals.</text>
</comment>
<dbReference type="EC" id="2.7.13.3" evidence="3"/>
<dbReference type="InterPro" id="IPR003594">
    <property type="entry name" value="HATPase_dom"/>
</dbReference>
<dbReference type="InterPro" id="IPR003660">
    <property type="entry name" value="HAMP_dom"/>
</dbReference>
<dbReference type="SMART" id="SM00388">
    <property type="entry name" value="HisKA"/>
    <property type="match status" value="1"/>
</dbReference>
<evidence type="ECO:0000256" key="9">
    <source>
        <dbReference type="ARBA" id="ARBA00023026"/>
    </source>
</evidence>
<dbReference type="Gene3D" id="3.30.450.20">
    <property type="entry name" value="PAS domain"/>
    <property type="match status" value="1"/>
</dbReference>
<dbReference type="PROSITE" id="PS50110">
    <property type="entry name" value="RESPONSE_REGULATORY"/>
    <property type="match status" value="1"/>
</dbReference>
<keyword evidence="6" id="KW-0732">Signal</keyword>
<dbReference type="CDD" id="cd00082">
    <property type="entry name" value="HisKA"/>
    <property type="match status" value="1"/>
</dbReference>
<feature type="modified residue" description="4-aspartylphosphate" evidence="12">
    <location>
        <position position="726"/>
    </location>
</feature>
<dbReference type="CDD" id="cd17546">
    <property type="entry name" value="REC_hyHK_CKI1_RcsC-like"/>
    <property type="match status" value="1"/>
</dbReference>
<keyword evidence="13" id="KW-0812">Transmembrane</keyword>
<comment type="subcellular location">
    <subcellularLocation>
        <location evidence="2">Membrane</location>
    </subcellularLocation>
</comment>
<reference evidence="18 19" key="1">
    <citation type="submission" date="2018-08" db="EMBL/GenBank/DDBJ databases">
        <authorList>
            <person name="Khan S.A."/>
            <person name="Jeon C.O."/>
            <person name="Chun B.H."/>
            <person name="Jeong S.E."/>
        </authorList>
    </citation>
    <scope>NUCLEOTIDE SEQUENCE [LARGE SCALE GENOMIC DNA]</scope>
    <source>
        <strain evidence="18 19">S-16</strain>
    </source>
</reference>
<dbReference type="Proteomes" id="UP000267464">
    <property type="component" value="Unassembled WGS sequence"/>
</dbReference>
<evidence type="ECO:0000259" key="14">
    <source>
        <dbReference type="PROSITE" id="PS50109"/>
    </source>
</evidence>
<name>A0A3N7IWC0_9BURK</name>
<dbReference type="Gene3D" id="6.10.340.10">
    <property type="match status" value="1"/>
</dbReference>
<dbReference type="SUPFAM" id="SSF47384">
    <property type="entry name" value="Homodimeric domain of signal transducing histidine kinase"/>
    <property type="match status" value="1"/>
</dbReference>
<keyword evidence="5" id="KW-0808">Transferase</keyword>
<evidence type="ECO:0000256" key="11">
    <source>
        <dbReference type="ARBA" id="ARBA00070152"/>
    </source>
</evidence>
<dbReference type="Pfam" id="PF13188">
    <property type="entry name" value="PAS_8"/>
    <property type="match status" value="1"/>
</dbReference>
<dbReference type="InterPro" id="IPR003661">
    <property type="entry name" value="HisK_dim/P_dom"/>
</dbReference>